<dbReference type="EMBL" id="JABJWZ010000446">
    <property type="protein sequence ID" value="MBB1256754.1"/>
    <property type="molecule type" value="Genomic_DNA"/>
</dbReference>
<accession>A0A7W3WQT2</accession>
<sequence length="194" mass="20473">MAADSYEGLTHERLHALVASGKPDAIRTRSTALEQAGEKIGEIADELYRMIERTDWKGRGGEAMRDWARSFCEEGIRLSAYAQEVGRSLALASSGLSDAKAAMPKPPPAPVVPQAPIMDVPVKQGEREEALYVISRLSSYYATASDEIASADKPNFKPLGPKVPESPGSPGASGGSVVTPGQVSGGFTEARTVG</sequence>
<dbReference type="AlphaFoldDB" id="A0A7W3WQT2"/>
<organism evidence="2 3">
    <name type="scientific">Streptomyces alkaliterrae</name>
    <dbReference type="NCBI Taxonomy" id="2213162"/>
    <lineage>
        <taxon>Bacteria</taxon>
        <taxon>Bacillati</taxon>
        <taxon>Actinomycetota</taxon>
        <taxon>Actinomycetes</taxon>
        <taxon>Kitasatosporales</taxon>
        <taxon>Streptomycetaceae</taxon>
        <taxon>Streptomyces</taxon>
    </lineage>
</organism>
<comment type="caution">
    <text evidence="2">The sequence shown here is derived from an EMBL/GenBank/DDBJ whole genome shotgun (WGS) entry which is preliminary data.</text>
</comment>
<evidence type="ECO:0000313" key="3">
    <source>
        <dbReference type="Proteomes" id="UP000525686"/>
    </source>
</evidence>
<evidence type="ECO:0000313" key="2">
    <source>
        <dbReference type="EMBL" id="MBB1256754.1"/>
    </source>
</evidence>
<reference evidence="3" key="1">
    <citation type="submission" date="2020-05" db="EMBL/GenBank/DDBJ databases">
        <title>Classification of alakaliphilic streptomycetes isolated from an alkaline soil next to Lonar Crater, India and a proposal for the recognition of Streptomyces alkaliterrae sp. nov.</title>
        <authorList>
            <person name="Golinska P."/>
        </authorList>
    </citation>
    <scope>NUCLEOTIDE SEQUENCE [LARGE SCALE GENOMIC DNA]</scope>
    <source>
        <strain evidence="3">OF3</strain>
    </source>
</reference>
<name>A0A7W3WQT2_9ACTN</name>
<feature type="compositionally biased region" description="Low complexity" evidence="1">
    <location>
        <begin position="163"/>
        <end position="181"/>
    </location>
</feature>
<evidence type="ECO:0008006" key="4">
    <source>
        <dbReference type="Google" id="ProtNLM"/>
    </source>
</evidence>
<dbReference type="Gene3D" id="1.20.1260.20">
    <property type="entry name" value="PPE superfamily"/>
    <property type="match status" value="1"/>
</dbReference>
<feature type="region of interest" description="Disordered" evidence="1">
    <location>
        <begin position="151"/>
        <end position="194"/>
    </location>
</feature>
<gene>
    <name evidence="2" type="ORF">H3146_25910</name>
</gene>
<feature type="non-terminal residue" evidence="2">
    <location>
        <position position="194"/>
    </location>
</feature>
<dbReference type="Proteomes" id="UP000525686">
    <property type="component" value="Unassembled WGS sequence"/>
</dbReference>
<dbReference type="InterPro" id="IPR038332">
    <property type="entry name" value="PPE_sf"/>
</dbReference>
<protein>
    <recommendedName>
        <fullName evidence="4">WXG100 family type VII secretion target</fullName>
    </recommendedName>
</protein>
<evidence type="ECO:0000256" key="1">
    <source>
        <dbReference type="SAM" id="MobiDB-lite"/>
    </source>
</evidence>
<dbReference type="RefSeq" id="WP_369076367.1">
    <property type="nucleotide sequence ID" value="NZ_JABJWZ010000446.1"/>
</dbReference>
<proteinExistence type="predicted"/>